<dbReference type="EMBL" id="FLMQ01000057">
    <property type="protein sequence ID" value="SBP89824.1"/>
    <property type="molecule type" value="Genomic_DNA"/>
</dbReference>
<keyword evidence="1" id="KW-0963">Cytoplasm</keyword>
<dbReference type="PANTHER" id="PTHR34298">
    <property type="entry name" value="SEGREGATION AND CONDENSATION PROTEIN B"/>
    <property type="match status" value="1"/>
</dbReference>
<dbReference type="Pfam" id="PF04079">
    <property type="entry name" value="SMC_ScpB"/>
    <property type="match status" value="1"/>
</dbReference>
<evidence type="ECO:0000256" key="2">
    <source>
        <dbReference type="ARBA" id="ARBA00022618"/>
    </source>
</evidence>
<dbReference type="GO" id="GO:0051304">
    <property type="term" value="P:chromosome separation"/>
    <property type="evidence" value="ECO:0007669"/>
    <property type="project" value="InterPro"/>
</dbReference>
<accession>A0A238D9M4</accession>
<keyword evidence="7" id="KW-1185">Reference proteome</keyword>
<dbReference type="Proteomes" id="UP000214566">
    <property type="component" value="Unassembled WGS sequence"/>
</dbReference>
<keyword evidence="2" id="KW-0132">Cell division</keyword>
<dbReference type="NCBIfam" id="TIGR00281">
    <property type="entry name" value="SMC-Scp complex subunit ScpB"/>
    <property type="match status" value="1"/>
</dbReference>
<keyword evidence="4" id="KW-0131">Cell cycle</keyword>
<dbReference type="SUPFAM" id="SSF46785">
    <property type="entry name" value="Winged helix' DNA-binding domain"/>
    <property type="match status" value="2"/>
</dbReference>
<proteinExistence type="predicted"/>
<gene>
    <name evidence="6" type="ORF">THIARS_80348</name>
</gene>
<protein>
    <submittedName>
        <fullName evidence="6">Putative Prokaryotic chromosome segregation and condensation protein ScpB</fullName>
    </submittedName>
</protein>
<evidence type="ECO:0000256" key="5">
    <source>
        <dbReference type="SAM" id="MobiDB-lite"/>
    </source>
</evidence>
<dbReference type="Gene3D" id="1.10.10.10">
    <property type="entry name" value="Winged helix-like DNA-binding domain superfamily/Winged helix DNA-binding domain"/>
    <property type="match status" value="2"/>
</dbReference>
<dbReference type="AlphaFoldDB" id="A0A238D9M4"/>
<feature type="region of interest" description="Disordered" evidence="5">
    <location>
        <begin position="185"/>
        <end position="238"/>
    </location>
</feature>
<evidence type="ECO:0000256" key="3">
    <source>
        <dbReference type="ARBA" id="ARBA00022829"/>
    </source>
</evidence>
<dbReference type="PANTHER" id="PTHR34298:SF2">
    <property type="entry name" value="SEGREGATION AND CONDENSATION PROTEIN B"/>
    <property type="match status" value="1"/>
</dbReference>
<dbReference type="OrthoDB" id="9806226at2"/>
<reference evidence="6 7" key="1">
    <citation type="submission" date="2016-06" db="EMBL/GenBank/DDBJ databases">
        <authorList>
            <person name="Kjaerup R.B."/>
            <person name="Dalgaard T.S."/>
            <person name="Juul-Madsen H.R."/>
        </authorList>
    </citation>
    <scope>NUCLEOTIDE SEQUENCE [LARGE SCALE GENOMIC DNA]</scope>
    <source>
        <strain evidence="6 7">DSM 16361</strain>
    </source>
</reference>
<evidence type="ECO:0000256" key="1">
    <source>
        <dbReference type="ARBA" id="ARBA00022490"/>
    </source>
</evidence>
<sequence length="238" mass="25934">MNIALAKRVVETALMCATQPLSINAMRSLFDEQLGADTLRLLLDELRRDWQDRGVELRAVAGGWRFQSREDMQPYLQRLNPEKPPRYSRAVQETLAIIAHRQPVTRGDIEDIRGVVVNAQILRQLEDRGWIEAIGHREGPGRPVLYATTRQFLDDLGLASISDLPALQPGAAPTDPQQIDLLALPDTVSDPASPDGPGPAASLSDTDAERSEPSSPSLTLAEEAQSAPTSLPHSLPAA</sequence>
<dbReference type="GO" id="GO:0051301">
    <property type="term" value="P:cell division"/>
    <property type="evidence" value="ECO:0007669"/>
    <property type="project" value="UniProtKB-KW"/>
</dbReference>
<dbReference type="InterPro" id="IPR036388">
    <property type="entry name" value="WH-like_DNA-bd_sf"/>
</dbReference>
<evidence type="ECO:0000313" key="6">
    <source>
        <dbReference type="EMBL" id="SBP89824.1"/>
    </source>
</evidence>
<evidence type="ECO:0000256" key="4">
    <source>
        <dbReference type="ARBA" id="ARBA00023306"/>
    </source>
</evidence>
<dbReference type="InterPro" id="IPR005234">
    <property type="entry name" value="ScpB_csome_segregation"/>
</dbReference>
<name>A0A238D9M4_THIDL</name>
<dbReference type="InterPro" id="IPR036390">
    <property type="entry name" value="WH_DNA-bd_sf"/>
</dbReference>
<feature type="compositionally biased region" description="Low complexity" evidence="5">
    <location>
        <begin position="189"/>
        <end position="202"/>
    </location>
</feature>
<evidence type="ECO:0000313" key="7">
    <source>
        <dbReference type="Proteomes" id="UP000214566"/>
    </source>
</evidence>
<organism evidence="6 7">
    <name type="scientific">Thiomonas delicata</name>
    <name type="common">Thiomonas cuprina</name>
    <dbReference type="NCBI Taxonomy" id="364030"/>
    <lineage>
        <taxon>Bacteria</taxon>
        <taxon>Pseudomonadati</taxon>
        <taxon>Pseudomonadota</taxon>
        <taxon>Betaproteobacteria</taxon>
        <taxon>Burkholderiales</taxon>
        <taxon>Thiomonas</taxon>
    </lineage>
</organism>
<keyword evidence="3" id="KW-0159">Chromosome partition</keyword>